<comment type="caution">
    <text evidence="2">The sequence shown here is derived from an EMBL/GenBank/DDBJ whole genome shotgun (WGS) entry which is preliminary data.</text>
</comment>
<dbReference type="Gene3D" id="3.30.70.1230">
    <property type="entry name" value="Nucleotide cyclase"/>
    <property type="match status" value="1"/>
</dbReference>
<name>A0ABX0VB99_9HYPH</name>
<proteinExistence type="predicted"/>
<accession>A0ABX0VB99</accession>
<dbReference type="PROSITE" id="PS50125">
    <property type="entry name" value="GUANYLATE_CYCLASE_2"/>
    <property type="match status" value="1"/>
</dbReference>
<dbReference type="CDD" id="cd07302">
    <property type="entry name" value="CHD"/>
    <property type="match status" value="1"/>
</dbReference>
<dbReference type="InterPro" id="IPR001054">
    <property type="entry name" value="A/G_cyclase"/>
</dbReference>
<evidence type="ECO:0000313" key="3">
    <source>
        <dbReference type="Proteomes" id="UP000707352"/>
    </source>
</evidence>
<sequence>MTSSSAAAPVLQDDMLTLARSLDPGLLSRVMALRDWLVTTATRLDDTNDVMTGFIERLRDLGVPIDRAAMAIEALHSEYAGIGRFWTPEEGTAVRYLPHGERRDVVYQSSPFAHVNRTGEWLFLDLSETPDDLFPIVPELKQAGYHHYITVPFRFTNGAENGISFATRLPQGFGEQGLKILRLVMPSFALVMELRSTSNRLDEVLRIYVGDEPHRAILSGAIIRGQVTRIRSAILFADMRDYTRISSTLDPEDAVDLLNNYFDCLVPPIEDEGGEVLKYLGDGLLAIVRDRGDDTGGAPQSALTAATNALRRIEAANNEGRFPVRINAGIALHHGDAAYGNVGSGRRLDFTVIGRDVNLASRIADLNKRLGEPLLMSKAFVNHLWGNPIPLGSHEVEGFEEKIEVFKP</sequence>
<evidence type="ECO:0000313" key="2">
    <source>
        <dbReference type="EMBL" id="NIX76341.1"/>
    </source>
</evidence>
<evidence type="ECO:0000259" key="1">
    <source>
        <dbReference type="PROSITE" id="PS50125"/>
    </source>
</evidence>
<dbReference type="PANTHER" id="PTHR43081:SF11">
    <property type="entry name" value="BLR2264 PROTEIN"/>
    <property type="match status" value="1"/>
</dbReference>
<organism evidence="2 3">
    <name type="scientific">Microvirga terricola</name>
    <dbReference type="NCBI Taxonomy" id="2719797"/>
    <lineage>
        <taxon>Bacteria</taxon>
        <taxon>Pseudomonadati</taxon>
        <taxon>Pseudomonadota</taxon>
        <taxon>Alphaproteobacteria</taxon>
        <taxon>Hyphomicrobiales</taxon>
        <taxon>Methylobacteriaceae</taxon>
        <taxon>Microvirga</taxon>
    </lineage>
</organism>
<gene>
    <name evidence="2" type="ORF">HB375_06880</name>
</gene>
<dbReference type="SUPFAM" id="SSF55073">
    <property type="entry name" value="Nucleotide cyclase"/>
    <property type="match status" value="1"/>
</dbReference>
<dbReference type="InterPro" id="IPR050697">
    <property type="entry name" value="Adenylyl/Guanylyl_Cyclase_3/4"/>
</dbReference>
<reference evidence="2 3" key="1">
    <citation type="submission" date="2020-03" db="EMBL/GenBank/DDBJ databases">
        <title>The genome sequence of Microvirga sp. c23x22.</title>
        <authorList>
            <person name="Zhang X."/>
        </authorList>
    </citation>
    <scope>NUCLEOTIDE SEQUENCE [LARGE SCALE GENOMIC DNA]</scope>
    <source>
        <strain evidence="3">c23x22</strain>
    </source>
</reference>
<dbReference type="PANTHER" id="PTHR43081">
    <property type="entry name" value="ADENYLATE CYCLASE, TERMINAL-DIFFERENTIATION SPECIFIC-RELATED"/>
    <property type="match status" value="1"/>
</dbReference>
<dbReference type="InterPro" id="IPR029787">
    <property type="entry name" value="Nucleotide_cyclase"/>
</dbReference>
<protein>
    <submittedName>
        <fullName evidence="2">Adenylate/guanylate cyclase domain-containing protein</fullName>
    </submittedName>
</protein>
<dbReference type="Proteomes" id="UP000707352">
    <property type="component" value="Unassembled WGS sequence"/>
</dbReference>
<keyword evidence="3" id="KW-1185">Reference proteome</keyword>
<dbReference type="SMART" id="SM00044">
    <property type="entry name" value="CYCc"/>
    <property type="match status" value="1"/>
</dbReference>
<dbReference type="EMBL" id="JAATJS010000002">
    <property type="protein sequence ID" value="NIX76341.1"/>
    <property type="molecule type" value="Genomic_DNA"/>
</dbReference>
<feature type="domain" description="Guanylate cyclase" evidence="1">
    <location>
        <begin position="233"/>
        <end position="364"/>
    </location>
</feature>
<dbReference type="Pfam" id="PF00211">
    <property type="entry name" value="Guanylate_cyc"/>
    <property type="match status" value="1"/>
</dbReference>